<evidence type="ECO:0000313" key="4">
    <source>
        <dbReference type="Proteomes" id="UP000191418"/>
    </source>
</evidence>
<protein>
    <recommendedName>
        <fullName evidence="2">FecR protein domain-containing protein</fullName>
    </recommendedName>
</protein>
<keyword evidence="4" id="KW-1185">Reference proteome</keyword>
<dbReference type="Pfam" id="PF04773">
    <property type="entry name" value="FecR"/>
    <property type="match status" value="1"/>
</dbReference>
<feature type="domain" description="FecR protein" evidence="2">
    <location>
        <begin position="73"/>
        <end position="170"/>
    </location>
</feature>
<dbReference type="Proteomes" id="UP000191418">
    <property type="component" value="Unassembled WGS sequence"/>
</dbReference>
<evidence type="ECO:0000256" key="1">
    <source>
        <dbReference type="SAM" id="MobiDB-lite"/>
    </source>
</evidence>
<dbReference type="STRING" id="64969.SAMN02745127_00426"/>
<name>A0A1T4LDI2_9GAMM</name>
<feature type="region of interest" description="Disordered" evidence="1">
    <location>
        <begin position="318"/>
        <end position="363"/>
    </location>
</feature>
<organism evidence="3 4">
    <name type="scientific">Oceanospirillum multiglobuliferum</name>
    <dbReference type="NCBI Taxonomy" id="64969"/>
    <lineage>
        <taxon>Bacteria</taxon>
        <taxon>Pseudomonadati</taxon>
        <taxon>Pseudomonadota</taxon>
        <taxon>Gammaproteobacteria</taxon>
        <taxon>Oceanospirillales</taxon>
        <taxon>Oceanospirillaceae</taxon>
        <taxon>Oceanospirillum</taxon>
    </lineage>
</organism>
<feature type="region of interest" description="Disordered" evidence="1">
    <location>
        <begin position="211"/>
        <end position="284"/>
    </location>
</feature>
<feature type="compositionally biased region" description="Polar residues" evidence="1">
    <location>
        <begin position="253"/>
        <end position="264"/>
    </location>
</feature>
<feature type="compositionally biased region" description="Polar residues" evidence="1">
    <location>
        <begin position="353"/>
        <end position="363"/>
    </location>
</feature>
<dbReference type="InterPro" id="IPR006860">
    <property type="entry name" value="FecR"/>
</dbReference>
<dbReference type="EMBL" id="MTSM01000002">
    <property type="protein sequence ID" value="OPX56697.1"/>
    <property type="molecule type" value="Genomic_DNA"/>
</dbReference>
<comment type="caution">
    <text evidence="3">The sequence shown here is derived from an EMBL/GenBank/DDBJ whole genome shotgun (WGS) entry which is preliminary data.</text>
</comment>
<gene>
    <name evidence="3" type="ORF">BTE48_02070</name>
</gene>
<reference evidence="3 4" key="1">
    <citation type="submission" date="2017-01" db="EMBL/GenBank/DDBJ databases">
        <title>Genome Sequencing of a Marine Spirillum, Oceanospirillum multiglobuliferum ATCC 33336, from Japan.</title>
        <authorList>
            <person name="Carney J.G."/>
            <person name="Trachtenberg A.M."/>
            <person name="Rheaume B.A."/>
            <person name="Linnane J.D."/>
            <person name="Pitts N.L."/>
            <person name="Mykles D.L."/>
            <person name="Maclea K.S."/>
        </authorList>
    </citation>
    <scope>NUCLEOTIDE SEQUENCE [LARGE SCALE GENOMIC DNA]</scope>
    <source>
        <strain evidence="3 4">ATCC 33336</strain>
    </source>
</reference>
<accession>A0A1T4LDI2</accession>
<evidence type="ECO:0000313" key="3">
    <source>
        <dbReference type="EMBL" id="OPX56697.1"/>
    </source>
</evidence>
<proteinExistence type="predicted"/>
<sequence>MFNIELLVTTMISKIAIDARKIYQIPLLLIVFSGFAWAGEAGKILFVHGKVNIISASGESRLAERGASVFEGDKIVSEAASSMQLKMIDSGYLAIRPSSVIRLDEYRFEQKENDTAQASLLKGGIRSITGVIGKTKKESFKLRTPVATIGIRGTDLELYYLPQKSRAGSVNGAYLRINSGRGYIQTQAGVQFVSSNQVAFATNSQQLPTLINNPPKFFNDPNEDPLADTGGEGSISDEGEANPRQVPPEDVRSGNTTPDSTSLNAKPKAKERSEPSVVNYSLPPDMQESWRINDIEEPVEVSYHEPTFSVVDNTVKDIENKTPDTTNGQDPGVIDGEAPKDPIEVSKPKGRYNYSTKPSFSGQNLSDSSEAALAIDFDSGIVNYSLSLFFKPEAGRQVAKASSENGGEWSFKGTGNISDLNTSGLVLSGYYLDYTDQKKYSAGGVWKGMFTGDNAESFTGSLDLFTLDNSLSFSGTSTSTNRDQSTINFLSGFSENSNNIVGYIQSDKNSDVLSNYQLWQENGQLVALVHKANQGQLLADSAVEKGLLAGGATVTWGHWQTGWSTFDGQDLLPQATPLHYIYADNLSDSAVLKDRQGTYLFNNIDSSVSNSLSEISTLSGDLTVDFSTKEAHLEFVSKFSQSSWSAAGRGSIASLQLGEFSISGLRTSIQDSTTEAASGKVLGQFSGENLNSLWGHFSLTSPTDYLSGVYAFSNPKLIDYLADLTLAGSKLGYLLEGPSVSSLDDYDLWQSDNMLLGAVNRTSQEQKVTKVTTQKIVPSGESRVVWGSWLQGWNRINDQVLTQHLTPIQYIYADSLSDNSIITNRLGTYSSSHIDGIASNSIAELGDLSGNVNIDFSAHSADLDILSNIGNDTWTASGKGPISSLQAGQFGLIGQRKNNQNDSSEDASGLILGHFSGANLDTLWGHFRLTSNTDQLNGVYAFSDFNLDGYLSGLKKDDRTITGYLLEGKHLGSFSNYQIWSADNLLLGIVENSSGAQWVTNKATQQSLAVNSSTITWGSWKEGWSIFDTKELIPKQTPLHYIYADSLTDASLVTARGGLYNFNQVDGTSSDNAGTFGNVQGSLSIDFSNQQADLSLSSQMNGITWSASGKGSLNSLQSGGVALEGKRTNTAQITSTESVTGSAIGQFSGNSADSVWGRFYLSSNSDQLNGVYAFSDAKLHNYLADLSQVSDTAYGHVLDNHSSSNLSAFQRWQKDGLLLGLVNGTTQEQWIAENTTQQSISGGSALVTWGSWQQGWNRVNDQALSSQTTPIQFIYTDSLTDSSVVSNRQGIYNFRQVNGSASNKAGELGGLSGSLNIDFGNQKVGLNLSSQFSQSSWAAYGAGGINELQSGNFALSGTFSNIQKNTSETATGLALGQFSGGQADMLWGQFSLNNQSQSDKLSGLYVFSDSAVDTVITPSLKEEDFIIQLSSNGSRLLEAGSDVVTAFNYDGGLYAVSLPTAANNNSLTYKNLSPSTAQSFSYSDSYDIMRWGFWSTYSRHDGVDTDSPLFYSMIENLNTPSIDSKLLVSQRVDYTLVGGLIFSKSGGELLLDNSLTHLGLDFASGVLGMSLSMNSSDGLEQWTLGAEGNLSGLSMHEPIDINLYGTVEYSAQDIAGNDSSPMNYDIVNGTWHALWGGSSGQFFIGDISLSSEQNSKIAAEGVVAFAGDVLSYPSAKDVKGMDLVGLASVQITDGQGVSVSAHALKSGNSNNDFHLKSATDSTLMSFREDNNWITVREELATHVKNSSSYTLSTSGIAVTQSTQVAANIGDFTTDDGQNTVKSMTGNNVAEVNWGRWASSGNNSFDTNISPYNDVQALHYIYASNPTSLDTVINKVGVSNYLFAGGTAPTLLNNNGSYVGTLNKFGIEVDFSGQSLAAMLDLTLNGNTYTAIGGGGISEFLESSGIALSVEQESSVVGGGSLNGLFVGSDAEGIISQYNLYVPSGSINGAALLQQITHSLSQTSPP</sequence>
<evidence type="ECO:0000259" key="2">
    <source>
        <dbReference type="Pfam" id="PF04773"/>
    </source>
</evidence>
<dbReference type="PANTHER" id="PTHR38731">
    <property type="entry name" value="LIPL45-RELATED LIPOPROTEIN-RELATED"/>
    <property type="match status" value="1"/>
</dbReference>
<feature type="compositionally biased region" description="Basic and acidic residues" evidence="1">
    <location>
        <begin position="337"/>
        <end position="347"/>
    </location>
</feature>